<dbReference type="CDD" id="cd17551">
    <property type="entry name" value="REC_RpfG-like"/>
    <property type="match status" value="1"/>
</dbReference>
<dbReference type="PROSITE" id="PS50110">
    <property type="entry name" value="RESPONSE_REGULATORY"/>
    <property type="match status" value="1"/>
</dbReference>
<dbReference type="InterPro" id="IPR001789">
    <property type="entry name" value="Sig_transdc_resp-reg_receiver"/>
</dbReference>
<accession>A0A1H3I589</accession>
<dbReference type="InterPro" id="IPR037522">
    <property type="entry name" value="HD_GYP_dom"/>
</dbReference>
<dbReference type="GO" id="GO:0016787">
    <property type="term" value="F:hydrolase activity"/>
    <property type="evidence" value="ECO:0007669"/>
    <property type="project" value="UniProtKB-KW"/>
</dbReference>
<dbReference type="EMBL" id="FNPV01000001">
    <property type="protein sequence ID" value="SDY22887.1"/>
    <property type="molecule type" value="Genomic_DNA"/>
</dbReference>
<protein>
    <recommendedName>
        <fullName evidence="1">Stage 0 sporulation protein A homolog</fullName>
    </recommendedName>
</protein>
<dbReference type="Gene3D" id="1.10.3210.10">
    <property type="entry name" value="Hypothetical protein af1432"/>
    <property type="match status" value="1"/>
</dbReference>
<dbReference type="GO" id="GO:0000160">
    <property type="term" value="P:phosphorelay signal transduction system"/>
    <property type="evidence" value="ECO:0007669"/>
    <property type="project" value="InterPro"/>
</dbReference>
<dbReference type="Gene3D" id="3.40.50.2300">
    <property type="match status" value="1"/>
</dbReference>
<dbReference type="InterPro" id="IPR052020">
    <property type="entry name" value="Cyclic_di-GMP/3'3'-cGAMP_PDE"/>
</dbReference>
<dbReference type="CDD" id="cd00077">
    <property type="entry name" value="HDc"/>
    <property type="match status" value="1"/>
</dbReference>
<dbReference type="AlphaFoldDB" id="A0A1H3I589"/>
<organism evidence="6 7">
    <name type="scientific">Tindallia californiensis</name>
    <dbReference type="NCBI Taxonomy" id="159292"/>
    <lineage>
        <taxon>Bacteria</taxon>
        <taxon>Bacillati</taxon>
        <taxon>Bacillota</taxon>
        <taxon>Clostridia</taxon>
        <taxon>Peptostreptococcales</taxon>
        <taxon>Tindalliaceae</taxon>
        <taxon>Tindallia</taxon>
    </lineage>
</organism>
<dbReference type="PANTHER" id="PTHR45228:SF1">
    <property type="entry name" value="CYCLIC DI-GMP PHOSPHODIESTERASE TM_0186"/>
    <property type="match status" value="1"/>
</dbReference>
<evidence type="ECO:0000256" key="2">
    <source>
        <dbReference type="ARBA" id="ARBA00024867"/>
    </source>
</evidence>
<dbReference type="SUPFAM" id="SSF109604">
    <property type="entry name" value="HD-domain/PDEase-like"/>
    <property type="match status" value="1"/>
</dbReference>
<feature type="domain" description="HD-GYP" evidence="5">
    <location>
        <begin position="155"/>
        <end position="351"/>
    </location>
</feature>
<keyword evidence="7" id="KW-1185">Reference proteome</keyword>
<evidence type="ECO:0000259" key="5">
    <source>
        <dbReference type="PROSITE" id="PS51832"/>
    </source>
</evidence>
<dbReference type="Proteomes" id="UP000199230">
    <property type="component" value="Unassembled WGS sequence"/>
</dbReference>
<dbReference type="PROSITE" id="PS51832">
    <property type="entry name" value="HD_GYP"/>
    <property type="match status" value="1"/>
</dbReference>
<dbReference type="InterPro" id="IPR011006">
    <property type="entry name" value="CheY-like_superfamily"/>
</dbReference>
<name>A0A1H3I589_9FIRM</name>
<evidence type="ECO:0000256" key="1">
    <source>
        <dbReference type="ARBA" id="ARBA00018672"/>
    </source>
</evidence>
<keyword evidence="6" id="KW-0378">Hydrolase</keyword>
<dbReference type="PANTHER" id="PTHR45228">
    <property type="entry name" value="CYCLIC DI-GMP PHOSPHODIESTERASE TM_0186-RELATED"/>
    <property type="match status" value="1"/>
</dbReference>
<dbReference type="SMART" id="SM00448">
    <property type="entry name" value="REC"/>
    <property type="match status" value="1"/>
</dbReference>
<dbReference type="STRING" id="159292.SAMN05192546_10120"/>
<evidence type="ECO:0000259" key="4">
    <source>
        <dbReference type="PROSITE" id="PS50110"/>
    </source>
</evidence>
<feature type="domain" description="Response regulatory" evidence="4">
    <location>
        <begin position="11"/>
        <end position="128"/>
    </location>
</feature>
<sequence>MLSDEVIKNAKILIVDDLKTNIYIVEKMLRSGGYKNYKSIVDSRNAIATYIEMQPDIVLLDLMMPYMDGFDIMRELQKIEADGFLPVLVLTANDDMANQNKALEMGARDFLGKPFEKTETLNRIRNILETRILYNQVYEKKNNLENQVLQRTKELKESQLEIAIRLAKAGEFRDNETGNHDLRVGLYAECIGNAIGMNTIEKEKLRYTVPLHDIGKIGIPDRILLKPGKLTEDEWKLMKEHTVIGGQILVGGKSDFIKTAEEVALNHHEKWDGSGYPKGLIKEEIPLVGRIAAICDVFDALTSDRPYKKAWSISETIKEIKNQSGKHFDPTLVEAFLRELDKIVKIQKIYR</sequence>
<feature type="modified residue" description="4-aspartylphosphate" evidence="3">
    <location>
        <position position="61"/>
    </location>
</feature>
<reference evidence="6 7" key="1">
    <citation type="submission" date="2016-10" db="EMBL/GenBank/DDBJ databases">
        <authorList>
            <person name="de Groot N.N."/>
        </authorList>
    </citation>
    <scope>NUCLEOTIDE SEQUENCE [LARGE SCALE GENOMIC DNA]</scope>
    <source>
        <strain evidence="6 7">APO</strain>
    </source>
</reference>
<proteinExistence type="predicted"/>
<dbReference type="OrthoDB" id="9804747at2"/>
<dbReference type="RefSeq" id="WP_093309649.1">
    <property type="nucleotide sequence ID" value="NZ_FNPV01000001.1"/>
</dbReference>
<dbReference type="Pfam" id="PF00072">
    <property type="entry name" value="Response_reg"/>
    <property type="match status" value="1"/>
</dbReference>
<keyword evidence="3" id="KW-0597">Phosphoprotein</keyword>
<dbReference type="InterPro" id="IPR003607">
    <property type="entry name" value="HD/PDEase_dom"/>
</dbReference>
<evidence type="ECO:0000256" key="3">
    <source>
        <dbReference type="PROSITE-ProRule" id="PRU00169"/>
    </source>
</evidence>
<dbReference type="Pfam" id="PF13487">
    <property type="entry name" value="HD_5"/>
    <property type="match status" value="1"/>
</dbReference>
<comment type="function">
    <text evidence="2">May play the central regulatory role in sporulation. It may be an element of the effector pathway responsible for the activation of sporulation genes in response to nutritional stress. Spo0A may act in concert with spo0H (a sigma factor) to control the expression of some genes that are critical to the sporulation process.</text>
</comment>
<evidence type="ECO:0000313" key="7">
    <source>
        <dbReference type="Proteomes" id="UP000199230"/>
    </source>
</evidence>
<dbReference type="SMART" id="SM00471">
    <property type="entry name" value="HDc"/>
    <property type="match status" value="1"/>
</dbReference>
<gene>
    <name evidence="6" type="ORF">SAMN05192546_10120</name>
</gene>
<evidence type="ECO:0000313" key="6">
    <source>
        <dbReference type="EMBL" id="SDY22887.1"/>
    </source>
</evidence>
<dbReference type="SUPFAM" id="SSF52172">
    <property type="entry name" value="CheY-like"/>
    <property type="match status" value="1"/>
</dbReference>